<dbReference type="GO" id="GO:0016491">
    <property type="term" value="F:oxidoreductase activity"/>
    <property type="evidence" value="ECO:0007669"/>
    <property type="project" value="UniProtKB-KW"/>
</dbReference>
<dbReference type="InterPro" id="IPR020843">
    <property type="entry name" value="ER"/>
</dbReference>
<dbReference type="SUPFAM" id="SSF50129">
    <property type="entry name" value="GroES-like"/>
    <property type="match status" value="1"/>
</dbReference>
<dbReference type="PROSITE" id="PS01162">
    <property type="entry name" value="QOR_ZETA_CRYSTAL"/>
    <property type="match status" value="1"/>
</dbReference>
<dbReference type="Gene3D" id="3.40.50.720">
    <property type="entry name" value="NAD(P)-binding Rossmann-like Domain"/>
    <property type="match status" value="1"/>
</dbReference>
<proteinExistence type="predicted"/>
<dbReference type="SMART" id="SM00829">
    <property type="entry name" value="PKS_ER"/>
    <property type="match status" value="1"/>
</dbReference>
<sequence length="358" mass="36603">MSIPPHTSPSPAPAIPETMTAVTSRRYGDTDVLAIETLPTPTAGPGMLLVQVLGSSANALDWRLLSGTPLFVRLVMGLRKPKRLTPGADVAGRVVAVGDGVTGFAIGDAVFGEANGGAFAEYATVTAKHFVTLPPGIDFVAAGATPVAALTALQGLRTKGAVQPGDRVLINGAAGGVGTFAVQLARILGATEITAVCSGRNAEQSLALGATRVVDYETEDYITVGGQYDVVFDLMGNRTADDMRTILAPGARFVGVSGPMSNRWVGPVFHLMRMARAFKKSDVTFHQFTAAPTPDDLSYLAELLASGELVPAIERVVGLDGVVDAIDQIASSHGRGKVAIVPGGGGSEAADGAPGGAS</sequence>
<dbReference type="Proteomes" id="UP000231742">
    <property type="component" value="Unassembled WGS sequence"/>
</dbReference>
<dbReference type="Pfam" id="PF13602">
    <property type="entry name" value="ADH_zinc_N_2"/>
    <property type="match status" value="1"/>
</dbReference>
<dbReference type="PANTHER" id="PTHR11695:SF294">
    <property type="entry name" value="RETICULON-4-INTERACTING PROTEIN 1, MITOCHONDRIAL"/>
    <property type="match status" value="1"/>
</dbReference>
<gene>
    <name evidence="3" type="ORF">CLV85_0656</name>
</gene>
<feature type="domain" description="Enoyl reductase (ER)" evidence="2">
    <location>
        <begin position="28"/>
        <end position="340"/>
    </location>
</feature>
<dbReference type="InterPro" id="IPR011032">
    <property type="entry name" value="GroES-like_sf"/>
</dbReference>
<dbReference type="RefSeq" id="WP_100388155.1">
    <property type="nucleotide sequence ID" value="NZ_BMZU01000001.1"/>
</dbReference>
<dbReference type="InterPro" id="IPR036291">
    <property type="entry name" value="NAD(P)-bd_dom_sf"/>
</dbReference>
<reference evidence="3 4" key="1">
    <citation type="submission" date="2017-11" db="EMBL/GenBank/DDBJ databases">
        <title>Genomic Encyclopedia of Archaeal and Bacterial Type Strains, Phase II (KMG-II): From Individual Species to Whole Genera.</title>
        <authorList>
            <person name="Goeker M."/>
        </authorList>
    </citation>
    <scope>NUCLEOTIDE SEQUENCE [LARGE SCALE GENOMIC DNA]</scope>
    <source>
        <strain evidence="3 4">DSM 16400</strain>
    </source>
</reference>
<dbReference type="Pfam" id="PF08240">
    <property type="entry name" value="ADH_N"/>
    <property type="match status" value="1"/>
</dbReference>
<dbReference type="SUPFAM" id="SSF51735">
    <property type="entry name" value="NAD(P)-binding Rossmann-fold domains"/>
    <property type="match status" value="1"/>
</dbReference>
<keyword evidence="4" id="KW-1185">Reference proteome</keyword>
<dbReference type="InterPro" id="IPR002364">
    <property type="entry name" value="Quin_OxRdtase/zeta-crystal_CS"/>
</dbReference>
<evidence type="ECO:0000313" key="3">
    <source>
        <dbReference type="EMBL" id="PJJ81479.1"/>
    </source>
</evidence>
<comment type="caution">
    <text evidence="3">The sequence shown here is derived from an EMBL/GenBank/DDBJ whole genome shotgun (WGS) entry which is preliminary data.</text>
</comment>
<dbReference type="InterPro" id="IPR050700">
    <property type="entry name" value="YIM1/Zinc_Alcohol_DH_Fams"/>
</dbReference>
<dbReference type="EMBL" id="PGFH01000001">
    <property type="protein sequence ID" value="PJJ81479.1"/>
    <property type="molecule type" value="Genomic_DNA"/>
</dbReference>
<dbReference type="CDD" id="cd08267">
    <property type="entry name" value="MDR1"/>
    <property type="match status" value="1"/>
</dbReference>
<dbReference type="Gene3D" id="3.90.180.10">
    <property type="entry name" value="Medium-chain alcohol dehydrogenases, catalytic domain"/>
    <property type="match status" value="1"/>
</dbReference>
<evidence type="ECO:0000256" key="1">
    <source>
        <dbReference type="ARBA" id="ARBA00023002"/>
    </source>
</evidence>
<dbReference type="InterPro" id="IPR013154">
    <property type="entry name" value="ADH-like_N"/>
</dbReference>
<protein>
    <submittedName>
        <fullName evidence="3">NADPH:quinone reductase-like Zn-dependent oxidoreductase</fullName>
    </submittedName>
</protein>
<accession>A0A2M9D6Y5</accession>
<name>A0A2M9D6Y5_9MICO</name>
<organism evidence="3 4">
    <name type="scientific">Salinibacterium amurskyense</name>
    <dbReference type="NCBI Taxonomy" id="205941"/>
    <lineage>
        <taxon>Bacteria</taxon>
        <taxon>Bacillati</taxon>
        <taxon>Actinomycetota</taxon>
        <taxon>Actinomycetes</taxon>
        <taxon>Micrococcales</taxon>
        <taxon>Microbacteriaceae</taxon>
        <taxon>Salinibacterium</taxon>
    </lineage>
</organism>
<dbReference type="GO" id="GO:0008270">
    <property type="term" value="F:zinc ion binding"/>
    <property type="evidence" value="ECO:0007669"/>
    <property type="project" value="InterPro"/>
</dbReference>
<dbReference type="PANTHER" id="PTHR11695">
    <property type="entry name" value="ALCOHOL DEHYDROGENASE RELATED"/>
    <property type="match status" value="1"/>
</dbReference>
<evidence type="ECO:0000313" key="4">
    <source>
        <dbReference type="Proteomes" id="UP000231742"/>
    </source>
</evidence>
<dbReference type="AlphaFoldDB" id="A0A2M9D6Y5"/>
<evidence type="ECO:0000259" key="2">
    <source>
        <dbReference type="SMART" id="SM00829"/>
    </source>
</evidence>
<keyword evidence="1" id="KW-0560">Oxidoreductase</keyword>
<dbReference type="OrthoDB" id="9790818at2"/>